<proteinExistence type="predicted"/>
<name>A0A0E9VCS0_ANGAN</name>
<sequence>MLHVLNRCARWRIRKVPFKAV</sequence>
<protein>
    <submittedName>
        <fullName evidence="1">Uncharacterized protein</fullName>
    </submittedName>
</protein>
<reference evidence="1" key="2">
    <citation type="journal article" date="2015" name="Fish Shellfish Immunol.">
        <title>Early steps in the European eel (Anguilla anguilla)-Vibrio vulnificus interaction in the gills: Role of the RtxA13 toxin.</title>
        <authorList>
            <person name="Callol A."/>
            <person name="Pajuelo D."/>
            <person name="Ebbesson L."/>
            <person name="Teles M."/>
            <person name="MacKenzie S."/>
            <person name="Amaro C."/>
        </authorList>
    </citation>
    <scope>NUCLEOTIDE SEQUENCE</scope>
</reference>
<evidence type="ECO:0000313" key="1">
    <source>
        <dbReference type="EMBL" id="JAH75847.1"/>
    </source>
</evidence>
<accession>A0A0E9VCS0</accession>
<dbReference type="EMBL" id="GBXM01032730">
    <property type="protein sequence ID" value="JAH75847.1"/>
    <property type="molecule type" value="Transcribed_RNA"/>
</dbReference>
<organism evidence="1">
    <name type="scientific">Anguilla anguilla</name>
    <name type="common">European freshwater eel</name>
    <name type="synonym">Muraena anguilla</name>
    <dbReference type="NCBI Taxonomy" id="7936"/>
    <lineage>
        <taxon>Eukaryota</taxon>
        <taxon>Metazoa</taxon>
        <taxon>Chordata</taxon>
        <taxon>Craniata</taxon>
        <taxon>Vertebrata</taxon>
        <taxon>Euteleostomi</taxon>
        <taxon>Actinopterygii</taxon>
        <taxon>Neopterygii</taxon>
        <taxon>Teleostei</taxon>
        <taxon>Anguilliformes</taxon>
        <taxon>Anguillidae</taxon>
        <taxon>Anguilla</taxon>
    </lineage>
</organism>
<reference evidence="1" key="1">
    <citation type="submission" date="2014-11" db="EMBL/GenBank/DDBJ databases">
        <authorList>
            <person name="Amaro Gonzalez C."/>
        </authorList>
    </citation>
    <scope>NUCLEOTIDE SEQUENCE</scope>
</reference>
<dbReference type="AlphaFoldDB" id="A0A0E9VCS0"/>